<evidence type="ECO:0000313" key="2">
    <source>
        <dbReference type="Proteomes" id="UP000284277"/>
    </source>
</evidence>
<proteinExistence type="predicted"/>
<protein>
    <submittedName>
        <fullName evidence="1">Uncharacterized protein</fullName>
    </submittedName>
</protein>
<dbReference type="OrthoDB" id="2049243at2"/>
<reference evidence="1 2" key="1">
    <citation type="submission" date="2016-08" db="EMBL/GenBank/DDBJ databases">
        <title>A new outlook on sporulation: Clostridium algidixylanolyticum.</title>
        <authorList>
            <person name="Poppleton D.I."/>
            <person name="Gribaldo S."/>
        </authorList>
    </citation>
    <scope>NUCLEOTIDE SEQUENCE [LARGE SCALE GENOMIC DNA]</scope>
    <source>
        <strain evidence="1 2">SPL73</strain>
    </source>
</reference>
<sequence>MKGKRKSFWPFLRFGTKEVSQETIGIIGTGDSVGATHFAIMTAGYLSGVLRRRCAVLEWNSHGDFARMRRGCAKEDNKSTAFKILEVKYYENAGINTLLMCKKSGFETVIVDYGTVGDGGFKEFLRCDRQFVLGSLSEWQMEAFLEFESKGNKAEKSWETFLTFGSEEARKNMEKRLKRPVRRIPVSVDAFAVTGEIMKFYQQLF</sequence>
<dbReference type="RefSeq" id="WP_120195540.1">
    <property type="nucleotide sequence ID" value="NZ_MCIA01000005.1"/>
</dbReference>
<gene>
    <name evidence="1" type="ORF">BET01_13190</name>
</gene>
<dbReference type="EMBL" id="MCIA01000005">
    <property type="protein sequence ID" value="RKD33821.1"/>
    <property type="molecule type" value="Genomic_DNA"/>
</dbReference>
<keyword evidence="2" id="KW-1185">Reference proteome</keyword>
<comment type="caution">
    <text evidence="1">The sequence shown here is derived from an EMBL/GenBank/DDBJ whole genome shotgun (WGS) entry which is preliminary data.</text>
</comment>
<dbReference type="AlphaFoldDB" id="A0A419T8M0"/>
<evidence type="ECO:0000313" key="1">
    <source>
        <dbReference type="EMBL" id="RKD33821.1"/>
    </source>
</evidence>
<name>A0A419T8M0_9FIRM</name>
<accession>A0A419T8M0</accession>
<dbReference type="Proteomes" id="UP000284277">
    <property type="component" value="Unassembled WGS sequence"/>
</dbReference>
<organism evidence="1 2">
    <name type="scientific">Lacrimispora algidixylanolytica</name>
    <dbReference type="NCBI Taxonomy" id="94868"/>
    <lineage>
        <taxon>Bacteria</taxon>
        <taxon>Bacillati</taxon>
        <taxon>Bacillota</taxon>
        <taxon>Clostridia</taxon>
        <taxon>Lachnospirales</taxon>
        <taxon>Lachnospiraceae</taxon>
        <taxon>Lacrimispora</taxon>
    </lineage>
</organism>